<comment type="caution">
    <text evidence="1">The sequence shown here is derived from an EMBL/GenBank/DDBJ whole genome shotgun (WGS) entry which is preliminary data.</text>
</comment>
<name>A0ACB8DYX1_DERSI</name>
<organism evidence="1 2">
    <name type="scientific">Dermacentor silvarum</name>
    <name type="common">Tick</name>
    <dbReference type="NCBI Taxonomy" id="543639"/>
    <lineage>
        <taxon>Eukaryota</taxon>
        <taxon>Metazoa</taxon>
        <taxon>Ecdysozoa</taxon>
        <taxon>Arthropoda</taxon>
        <taxon>Chelicerata</taxon>
        <taxon>Arachnida</taxon>
        <taxon>Acari</taxon>
        <taxon>Parasitiformes</taxon>
        <taxon>Ixodida</taxon>
        <taxon>Ixodoidea</taxon>
        <taxon>Ixodidae</taxon>
        <taxon>Rhipicephalinae</taxon>
        <taxon>Dermacentor</taxon>
    </lineage>
</organism>
<protein>
    <submittedName>
        <fullName evidence="1">Uncharacterized protein</fullName>
    </submittedName>
</protein>
<evidence type="ECO:0000313" key="2">
    <source>
        <dbReference type="Proteomes" id="UP000821865"/>
    </source>
</evidence>
<dbReference type="EMBL" id="CM023470">
    <property type="protein sequence ID" value="KAH7979585.1"/>
    <property type="molecule type" value="Genomic_DNA"/>
</dbReference>
<accession>A0ACB8DYX1</accession>
<evidence type="ECO:0000313" key="1">
    <source>
        <dbReference type="EMBL" id="KAH7979585.1"/>
    </source>
</evidence>
<proteinExistence type="predicted"/>
<reference evidence="1" key="1">
    <citation type="submission" date="2020-05" db="EMBL/GenBank/DDBJ databases">
        <title>Large-scale comparative analyses of tick genomes elucidate their genetic diversity and vector capacities.</title>
        <authorList>
            <person name="Jia N."/>
            <person name="Wang J."/>
            <person name="Shi W."/>
            <person name="Du L."/>
            <person name="Sun Y."/>
            <person name="Zhan W."/>
            <person name="Jiang J."/>
            <person name="Wang Q."/>
            <person name="Zhang B."/>
            <person name="Ji P."/>
            <person name="Sakyi L.B."/>
            <person name="Cui X."/>
            <person name="Yuan T."/>
            <person name="Jiang B."/>
            <person name="Yang W."/>
            <person name="Lam T.T.-Y."/>
            <person name="Chang Q."/>
            <person name="Ding S."/>
            <person name="Wang X."/>
            <person name="Zhu J."/>
            <person name="Ruan X."/>
            <person name="Zhao L."/>
            <person name="Wei J."/>
            <person name="Que T."/>
            <person name="Du C."/>
            <person name="Cheng J."/>
            <person name="Dai P."/>
            <person name="Han X."/>
            <person name="Huang E."/>
            <person name="Gao Y."/>
            <person name="Liu J."/>
            <person name="Shao H."/>
            <person name="Ye R."/>
            <person name="Li L."/>
            <person name="Wei W."/>
            <person name="Wang X."/>
            <person name="Wang C."/>
            <person name="Yang T."/>
            <person name="Huo Q."/>
            <person name="Li W."/>
            <person name="Guo W."/>
            <person name="Chen H."/>
            <person name="Zhou L."/>
            <person name="Ni X."/>
            <person name="Tian J."/>
            <person name="Zhou Y."/>
            <person name="Sheng Y."/>
            <person name="Liu T."/>
            <person name="Pan Y."/>
            <person name="Xia L."/>
            <person name="Li J."/>
            <person name="Zhao F."/>
            <person name="Cao W."/>
        </authorList>
    </citation>
    <scope>NUCLEOTIDE SEQUENCE</scope>
    <source>
        <strain evidence="1">Dsil-2018</strain>
    </source>
</reference>
<keyword evidence="2" id="KW-1185">Reference proteome</keyword>
<sequence>MAADELKSNRVRSKGTSCAQSLTAAQKASIRIHLRSLQRLTASPHREKVFFAAIDRITSNIRRRFEQPGNQQLNSLERILTDAAEGRNFAASDLNELLGAHAADFDISRLSAQLVLLPTLLRDGGPPASERILQILLGKSADMRKMMDQVVQYLQLVFSAPASTVSGERSFSALM</sequence>
<dbReference type="Proteomes" id="UP000821865">
    <property type="component" value="Chromosome 1"/>
</dbReference>
<gene>
    <name evidence="1" type="ORF">HPB49_009986</name>
</gene>